<dbReference type="Gene3D" id="1.10.10.1400">
    <property type="entry name" value="Terminase, small subunit, N-terminal DNA-binding domain, HTH motif"/>
    <property type="match status" value="1"/>
</dbReference>
<protein>
    <recommendedName>
        <fullName evidence="3">Terminase small subunit</fullName>
    </recommendedName>
</protein>
<gene>
    <name evidence="1" type="ORF">BKL49_10815</name>
</gene>
<dbReference type="Proteomes" id="UP000188602">
    <property type="component" value="Unassembled WGS sequence"/>
</dbReference>
<name>A0A1V3JH11_9PAST</name>
<dbReference type="Pfam" id="PF03592">
    <property type="entry name" value="Terminase_2"/>
    <property type="match status" value="1"/>
</dbReference>
<dbReference type="InterPro" id="IPR005335">
    <property type="entry name" value="Terminase_ssu"/>
</dbReference>
<sequence length="178" mass="20208">MADLTPKQEAFCLKYIELGNASEAYRQTYNAENMKPESVHRKAAELLADGKITARIEALQAEHMKRHNLTVDKVIMDLLEQCAVCMGKKSVKTTITIKNNQSGEIKCVEVDRYIFEPAGANKALELLGKHLGMFKDRVDHTITPAQDLPPLINLFFTDEKPDEHKRANLNEMRHCKTQ</sequence>
<dbReference type="EMBL" id="MLHQ01000032">
    <property type="protein sequence ID" value="OOF56026.1"/>
    <property type="molecule type" value="Genomic_DNA"/>
</dbReference>
<keyword evidence="2" id="KW-1185">Reference proteome</keyword>
<reference evidence="1 2" key="1">
    <citation type="submission" date="2016-10" db="EMBL/GenBank/DDBJ databases">
        <title>Rodentibacter gen. nov. and new species.</title>
        <authorList>
            <person name="Christensen H."/>
        </authorList>
    </citation>
    <scope>NUCLEOTIDE SEQUENCE [LARGE SCALE GENOMIC DNA]</scope>
    <source>
        <strain evidence="1 2">Ac151</strain>
    </source>
</reference>
<accession>A0A1V3JH11</accession>
<dbReference type="STRING" id="1907939.BKL49_10815"/>
<comment type="caution">
    <text evidence="1">The sequence shown here is derived from an EMBL/GenBank/DDBJ whole genome shotgun (WGS) entry which is preliminary data.</text>
</comment>
<dbReference type="RefSeq" id="WP_077425374.1">
    <property type="nucleotide sequence ID" value="NZ_MLHQ01000032.1"/>
</dbReference>
<dbReference type="GO" id="GO:0051276">
    <property type="term" value="P:chromosome organization"/>
    <property type="evidence" value="ECO:0007669"/>
    <property type="project" value="InterPro"/>
</dbReference>
<evidence type="ECO:0000313" key="1">
    <source>
        <dbReference type="EMBL" id="OOF56026.1"/>
    </source>
</evidence>
<dbReference type="InterPro" id="IPR038713">
    <property type="entry name" value="Terminase_Gp1_N_sf"/>
</dbReference>
<evidence type="ECO:0000313" key="2">
    <source>
        <dbReference type="Proteomes" id="UP000188602"/>
    </source>
</evidence>
<organism evidence="1 2">
    <name type="scientific">Rodentibacter myodis</name>
    <dbReference type="NCBI Taxonomy" id="1907939"/>
    <lineage>
        <taxon>Bacteria</taxon>
        <taxon>Pseudomonadati</taxon>
        <taxon>Pseudomonadota</taxon>
        <taxon>Gammaproteobacteria</taxon>
        <taxon>Pasteurellales</taxon>
        <taxon>Pasteurellaceae</taxon>
        <taxon>Rodentibacter</taxon>
    </lineage>
</organism>
<evidence type="ECO:0008006" key="3">
    <source>
        <dbReference type="Google" id="ProtNLM"/>
    </source>
</evidence>
<dbReference type="AlphaFoldDB" id="A0A1V3JH11"/>
<proteinExistence type="predicted"/>
<dbReference type="OrthoDB" id="8227562at2"/>